<feature type="repeat" description="TPR" evidence="3">
    <location>
        <begin position="135"/>
        <end position="168"/>
    </location>
</feature>
<dbReference type="PANTHER" id="PTHR44943:SF8">
    <property type="entry name" value="TPR REPEAT-CONTAINING PROTEIN MJ0263"/>
    <property type="match status" value="1"/>
</dbReference>
<gene>
    <name evidence="4" type="ORF">H9895_04925</name>
</gene>
<organism evidence="4 5">
    <name type="scientific">Candidatus Pseudogracilibacillus intestinigallinarum</name>
    <dbReference type="NCBI Taxonomy" id="2838742"/>
    <lineage>
        <taxon>Bacteria</taxon>
        <taxon>Bacillati</taxon>
        <taxon>Bacillota</taxon>
        <taxon>Bacilli</taxon>
        <taxon>Bacillales</taxon>
        <taxon>Bacillaceae</taxon>
        <taxon>Pseudogracilibacillus</taxon>
    </lineage>
</organism>
<feature type="repeat" description="TPR" evidence="3">
    <location>
        <begin position="68"/>
        <end position="101"/>
    </location>
</feature>
<keyword evidence="2 3" id="KW-0802">TPR repeat</keyword>
<keyword evidence="1" id="KW-0677">Repeat</keyword>
<dbReference type="InterPro" id="IPR051685">
    <property type="entry name" value="Ycf3/AcsC/BcsC/TPR_MFPF"/>
</dbReference>
<feature type="repeat" description="TPR" evidence="3">
    <location>
        <begin position="169"/>
        <end position="202"/>
    </location>
</feature>
<dbReference type="PROSITE" id="PS50005">
    <property type="entry name" value="TPR"/>
    <property type="match status" value="4"/>
</dbReference>
<dbReference type="Gene3D" id="1.25.40.10">
    <property type="entry name" value="Tetratricopeptide repeat domain"/>
    <property type="match status" value="2"/>
</dbReference>
<sequence>MSKEQRALQFMLDGNYEAAAKLFIELMEIEKEEPRHFMHFGKLLFQMKQYEEAERFFLKAISLDESQPEFFNSLGNLYYETKLYDDAIKMFQHTIKLGLDESDVHFMLGMSYVQNNNITLSLPYLQRSAELTNDAEKSFQYGLSLAKLKYYEEATQQFTNAIKLDDTHTDAIYNLAIIYVHKNELVLALQQLEKVLKQVPEHSLALQAKKEIEKLSR</sequence>
<dbReference type="InterPro" id="IPR019734">
    <property type="entry name" value="TPR_rpt"/>
</dbReference>
<dbReference type="InterPro" id="IPR011990">
    <property type="entry name" value="TPR-like_helical_dom_sf"/>
</dbReference>
<dbReference type="SUPFAM" id="SSF81901">
    <property type="entry name" value="HCP-like"/>
    <property type="match status" value="1"/>
</dbReference>
<feature type="repeat" description="TPR" evidence="3">
    <location>
        <begin position="34"/>
        <end position="67"/>
    </location>
</feature>
<dbReference type="Pfam" id="PF13414">
    <property type="entry name" value="TPR_11"/>
    <property type="match status" value="1"/>
</dbReference>
<evidence type="ECO:0000313" key="5">
    <source>
        <dbReference type="Proteomes" id="UP000823937"/>
    </source>
</evidence>
<dbReference type="EMBL" id="DXHX01000072">
    <property type="protein sequence ID" value="HIV74409.1"/>
    <property type="molecule type" value="Genomic_DNA"/>
</dbReference>
<name>A0A9D1TJF9_9BACI</name>
<dbReference type="SMART" id="SM00028">
    <property type="entry name" value="TPR"/>
    <property type="match status" value="4"/>
</dbReference>
<dbReference type="AlphaFoldDB" id="A0A9D1TJF9"/>
<proteinExistence type="predicted"/>
<evidence type="ECO:0000256" key="1">
    <source>
        <dbReference type="ARBA" id="ARBA00022737"/>
    </source>
</evidence>
<dbReference type="Proteomes" id="UP000823937">
    <property type="component" value="Unassembled WGS sequence"/>
</dbReference>
<comment type="caution">
    <text evidence="4">The sequence shown here is derived from an EMBL/GenBank/DDBJ whole genome shotgun (WGS) entry which is preliminary data.</text>
</comment>
<dbReference type="PANTHER" id="PTHR44943">
    <property type="entry name" value="CELLULOSE SYNTHASE OPERON PROTEIN C"/>
    <property type="match status" value="1"/>
</dbReference>
<evidence type="ECO:0000313" key="4">
    <source>
        <dbReference type="EMBL" id="HIV74409.1"/>
    </source>
</evidence>
<reference evidence="4" key="2">
    <citation type="submission" date="2021-04" db="EMBL/GenBank/DDBJ databases">
        <authorList>
            <person name="Gilroy R."/>
        </authorList>
    </citation>
    <scope>NUCLEOTIDE SEQUENCE</scope>
    <source>
        <strain evidence="4">CHK169-2315</strain>
    </source>
</reference>
<evidence type="ECO:0000256" key="2">
    <source>
        <dbReference type="ARBA" id="ARBA00022803"/>
    </source>
</evidence>
<evidence type="ECO:0000256" key="3">
    <source>
        <dbReference type="PROSITE-ProRule" id="PRU00339"/>
    </source>
</evidence>
<dbReference type="Pfam" id="PF14559">
    <property type="entry name" value="TPR_19"/>
    <property type="match status" value="1"/>
</dbReference>
<reference evidence="4" key="1">
    <citation type="journal article" date="2021" name="PeerJ">
        <title>Extensive microbial diversity within the chicken gut microbiome revealed by metagenomics and culture.</title>
        <authorList>
            <person name="Gilroy R."/>
            <person name="Ravi A."/>
            <person name="Getino M."/>
            <person name="Pursley I."/>
            <person name="Horton D.L."/>
            <person name="Alikhan N.F."/>
            <person name="Baker D."/>
            <person name="Gharbi K."/>
            <person name="Hall N."/>
            <person name="Watson M."/>
            <person name="Adriaenssens E.M."/>
            <person name="Foster-Nyarko E."/>
            <person name="Jarju S."/>
            <person name="Secka A."/>
            <person name="Antonio M."/>
            <person name="Oren A."/>
            <person name="Chaudhuri R.R."/>
            <person name="La Ragione R."/>
            <person name="Hildebrand F."/>
            <person name="Pallen M.J."/>
        </authorList>
    </citation>
    <scope>NUCLEOTIDE SEQUENCE</scope>
    <source>
        <strain evidence="4">CHK169-2315</strain>
    </source>
</reference>
<protein>
    <submittedName>
        <fullName evidence="4">Tetratricopeptide repeat protein</fullName>
    </submittedName>
</protein>
<accession>A0A9D1TJF9</accession>